<dbReference type="Gene3D" id="6.20.50.140">
    <property type="match status" value="1"/>
</dbReference>
<dbReference type="PANTHER" id="PTHR32347:SF14">
    <property type="entry name" value="EFFLUX SYSTEM COMPONENT YKNX-RELATED"/>
    <property type="match status" value="1"/>
</dbReference>
<dbReference type="SUPFAM" id="SSF111369">
    <property type="entry name" value="HlyD-like secretion proteins"/>
    <property type="match status" value="1"/>
</dbReference>
<dbReference type="GO" id="GO:0022857">
    <property type="term" value="F:transmembrane transporter activity"/>
    <property type="evidence" value="ECO:0007669"/>
    <property type="project" value="InterPro"/>
</dbReference>
<dbReference type="Gene3D" id="2.40.30.170">
    <property type="match status" value="1"/>
</dbReference>
<keyword evidence="9" id="KW-1185">Reference proteome</keyword>
<feature type="region of interest" description="Disordered" evidence="5">
    <location>
        <begin position="435"/>
        <end position="472"/>
    </location>
</feature>
<comment type="similarity">
    <text evidence="2">Belongs to the membrane fusion protein (MFP) (TC 8.A.1) family.</text>
</comment>
<organism evidence="8 9">
    <name type="scientific">Paenibacillus lutimineralis</name>
    <dbReference type="NCBI Taxonomy" id="2707005"/>
    <lineage>
        <taxon>Bacteria</taxon>
        <taxon>Bacillati</taxon>
        <taxon>Bacillota</taxon>
        <taxon>Bacilli</taxon>
        <taxon>Bacillales</taxon>
        <taxon>Paenibacillaceae</taxon>
        <taxon>Paenibacillus</taxon>
    </lineage>
</organism>
<dbReference type="InterPro" id="IPR058636">
    <property type="entry name" value="Beta-barrel_YknX"/>
</dbReference>
<dbReference type="NCBIfam" id="TIGR01730">
    <property type="entry name" value="RND_mfp"/>
    <property type="match status" value="1"/>
</dbReference>
<sequence length="472" mass="50331">MKKKWLWIVIVVVILALIAVALSLTLPSKKNSAEPPQQRTTKVMKGNITVSVSGSGSVISTDSESIRTKDEGKVSKVLVKIGDVVKKGQTLLTYEPEDLSDKLEDQETTLQTQKWDLEDLQDQYKRKAQDSDSEDELKQIQKSIDKQELNITKTEKDIATIKEDMLPPDPLTSPIAGTITAVNITAGEQTKAGSELFVITDYQNLSVKTQVDELDIPEVKKGLKATLQLDALPDQTIDGTVFDISNEGSASNGVSLFDVTIKMNPTDGARVGMTAEATIIVNEKEDILKLPIEAVQKLGEKYFVMLPSTGTEAEENTPTAADSANARRSAIQNKADVSAESGNSSEAAPENPAELTDKQGSSETTSNSRNGRRSMLGNTKEVEVGVHDENDIEIVSGLNEGDEVVIPTIISESTNNAAMEQLIQGGGAVRFGEGSFRGESGGMMPSGNFNGGGFTGGNRPSSGGSAPKGGGQ</sequence>
<feature type="domain" description="YknX-like beta-barrel" evidence="7">
    <location>
        <begin position="206"/>
        <end position="275"/>
    </location>
</feature>
<feature type="compositionally biased region" description="Low complexity" evidence="5">
    <location>
        <begin position="435"/>
        <end position="448"/>
    </location>
</feature>
<dbReference type="InterPro" id="IPR006143">
    <property type="entry name" value="RND_pump_MFP"/>
</dbReference>
<feature type="domain" description="CzcB-like barrel-sandwich hybrid" evidence="6">
    <location>
        <begin position="69"/>
        <end position="201"/>
    </location>
</feature>
<evidence type="ECO:0000313" key="9">
    <source>
        <dbReference type="Proteomes" id="UP000270678"/>
    </source>
</evidence>
<dbReference type="Proteomes" id="UP000270678">
    <property type="component" value="Chromosome"/>
</dbReference>
<dbReference type="InterPro" id="IPR050465">
    <property type="entry name" value="UPF0194_transport"/>
</dbReference>
<evidence type="ECO:0000256" key="3">
    <source>
        <dbReference type="ARBA" id="ARBA00023054"/>
    </source>
</evidence>
<evidence type="ECO:0000256" key="4">
    <source>
        <dbReference type="SAM" id="Coils"/>
    </source>
</evidence>
<dbReference type="Pfam" id="PF25990">
    <property type="entry name" value="Beta-barrel_YknX"/>
    <property type="match status" value="1"/>
</dbReference>
<dbReference type="AlphaFoldDB" id="A0A3Q9IDR4"/>
<evidence type="ECO:0000256" key="2">
    <source>
        <dbReference type="ARBA" id="ARBA00009477"/>
    </source>
</evidence>
<gene>
    <name evidence="8" type="ORF">EI981_22050</name>
</gene>
<dbReference type="KEGG" id="plut:EI981_22050"/>
<reference evidence="9" key="1">
    <citation type="submission" date="2018-12" db="EMBL/GenBank/DDBJ databases">
        <title>Complete genome sequence of Paenibacillus sp. MBLB1234.</title>
        <authorList>
            <person name="Nam Y.-D."/>
            <person name="Kang J."/>
            <person name="Chung W.-H."/>
            <person name="Park Y.S."/>
        </authorList>
    </citation>
    <scope>NUCLEOTIDE SEQUENCE [LARGE SCALE GENOMIC DNA]</scope>
    <source>
        <strain evidence="9">MBLB1234</strain>
    </source>
</reference>
<dbReference type="Gene3D" id="2.40.50.100">
    <property type="match status" value="1"/>
</dbReference>
<feature type="coiled-coil region" evidence="4">
    <location>
        <begin position="103"/>
        <end position="164"/>
    </location>
</feature>
<evidence type="ECO:0000259" key="6">
    <source>
        <dbReference type="Pfam" id="PF25973"/>
    </source>
</evidence>
<dbReference type="OrthoDB" id="2023301at2"/>
<dbReference type="EMBL" id="CP034346">
    <property type="protein sequence ID" value="AZS16877.1"/>
    <property type="molecule type" value="Genomic_DNA"/>
</dbReference>
<evidence type="ECO:0000256" key="1">
    <source>
        <dbReference type="ARBA" id="ARBA00004196"/>
    </source>
</evidence>
<dbReference type="PANTHER" id="PTHR32347">
    <property type="entry name" value="EFFLUX SYSTEM COMPONENT YKNX-RELATED"/>
    <property type="match status" value="1"/>
</dbReference>
<comment type="subcellular location">
    <subcellularLocation>
        <location evidence="1">Cell envelope</location>
    </subcellularLocation>
</comment>
<dbReference type="GO" id="GO:0016020">
    <property type="term" value="C:membrane"/>
    <property type="evidence" value="ECO:0007669"/>
    <property type="project" value="InterPro"/>
</dbReference>
<proteinExistence type="inferred from homology"/>
<dbReference type="GO" id="GO:0030313">
    <property type="term" value="C:cell envelope"/>
    <property type="evidence" value="ECO:0007669"/>
    <property type="project" value="UniProtKB-SubCell"/>
</dbReference>
<feature type="compositionally biased region" description="Polar residues" evidence="5">
    <location>
        <begin position="358"/>
        <end position="369"/>
    </location>
</feature>
<accession>A0A3Q9IDR4</accession>
<evidence type="ECO:0000256" key="5">
    <source>
        <dbReference type="SAM" id="MobiDB-lite"/>
    </source>
</evidence>
<feature type="region of interest" description="Disordered" evidence="5">
    <location>
        <begin position="309"/>
        <end position="384"/>
    </location>
</feature>
<dbReference type="RefSeq" id="WP_127001916.1">
    <property type="nucleotide sequence ID" value="NZ_CP034346.1"/>
</dbReference>
<evidence type="ECO:0000313" key="8">
    <source>
        <dbReference type="EMBL" id="AZS16877.1"/>
    </source>
</evidence>
<dbReference type="InterPro" id="IPR058647">
    <property type="entry name" value="BSH_CzcB-like"/>
</dbReference>
<feature type="compositionally biased region" description="Polar residues" evidence="5">
    <location>
        <begin position="309"/>
        <end position="322"/>
    </location>
</feature>
<name>A0A3Q9IDR4_9BACL</name>
<keyword evidence="3 4" id="KW-0175">Coiled coil</keyword>
<evidence type="ECO:0000259" key="7">
    <source>
        <dbReference type="Pfam" id="PF25990"/>
    </source>
</evidence>
<dbReference type="Pfam" id="PF25973">
    <property type="entry name" value="BSH_CzcB"/>
    <property type="match status" value="1"/>
</dbReference>
<protein>
    <submittedName>
        <fullName evidence="8">Efflux RND transporter periplasmic adaptor subunit</fullName>
    </submittedName>
</protein>